<dbReference type="Pfam" id="PF00115">
    <property type="entry name" value="COX1"/>
    <property type="match status" value="1"/>
</dbReference>
<dbReference type="SMR" id="A0A076JS91"/>
<dbReference type="InterPro" id="IPR023615">
    <property type="entry name" value="Cyt_c_Oxase_su1_BS"/>
</dbReference>
<name>A0A076JS91_MYTTR</name>
<feature type="transmembrane region" description="Helical" evidence="10">
    <location>
        <begin position="460"/>
        <end position="477"/>
    </location>
</feature>
<dbReference type="InterPro" id="IPR033944">
    <property type="entry name" value="Cyt_c_oxase_su1_dom"/>
</dbReference>
<evidence type="ECO:0000256" key="5">
    <source>
        <dbReference type="ARBA" id="ARBA00015947"/>
    </source>
</evidence>
<dbReference type="GO" id="GO:0006123">
    <property type="term" value="P:mitochondrial electron transport, cytochrome c to oxygen"/>
    <property type="evidence" value="ECO:0007669"/>
    <property type="project" value="TreeGrafter"/>
</dbReference>
<dbReference type="InterPro" id="IPR023616">
    <property type="entry name" value="Cyt_c_oxase-like_su1_dom"/>
</dbReference>
<evidence type="ECO:0000256" key="3">
    <source>
        <dbReference type="ARBA" id="ARBA00004673"/>
    </source>
</evidence>
<dbReference type="GO" id="GO:0004129">
    <property type="term" value="F:cytochrome-c oxidase activity"/>
    <property type="evidence" value="ECO:0007669"/>
    <property type="project" value="UniProtKB-EC"/>
</dbReference>
<feature type="transmembrane region" description="Helical" evidence="10">
    <location>
        <begin position="416"/>
        <end position="439"/>
    </location>
</feature>
<keyword evidence="6 9" id="KW-0812">Transmembrane</keyword>
<dbReference type="PROSITE" id="PS50855">
    <property type="entry name" value="COX1"/>
    <property type="match status" value="1"/>
</dbReference>
<comment type="function">
    <text evidence="9">Component of the cytochrome c oxidase, the last enzyme in the mitochondrial electron transport chain which drives oxidative phosphorylation. The respiratory chain contains 3 multisubunit complexes succinate dehydrogenase (complex II, CII), ubiquinol-cytochrome c oxidoreductase (cytochrome b-c1 complex, complex III, CIII) and cytochrome c oxidase (complex IV, CIV), that cooperate to transfer electrons derived from NADH and succinate to molecular oxygen, creating an electrochemical gradient over the inner membrane that drives transmembrane transport and the ATP synthase. Cytochrome c oxidase is the component of the respiratory chain that catalyzes the reduction of oxygen to water. Electrons originating from reduced cytochrome c in the intermembrane space (IMS) are transferred via the dinuclear copper A center (CU(A)) of subunit 2 and heme A of subunit 1 to the active site in subunit 1, a binuclear center (BNC) formed by heme A3 and copper B (CU(B)). The BNC reduces molecular oxygen to 2 water molecules using 4 electrons from cytochrome c in the IMS and 4 protons from the mitochondrial matrix.</text>
</comment>
<feature type="domain" description="Cytochrome oxidase subunit I profile" evidence="11">
    <location>
        <begin position="47"/>
        <end position="561"/>
    </location>
</feature>
<keyword evidence="9" id="KW-0999">Mitochondrion inner membrane</keyword>
<feature type="transmembrane region" description="Helical" evidence="10">
    <location>
        <begin position="187"/>
        <end position="208"/>
    </location>
</feature>
<sequence length="579" mass="64637">MKKNNKKLLSKSKSSQKVMLTLPLGETPQMKLILKKSVKESVELEAWWRRWLWSTNHKDIGTLYLYSGVWGGLFGASLSLMIRMQLGHPGAVFLKSDWFFNVVVTTHALMMIFFAVMPILIGAFGNWLIPLLVGGKDMIYPRMNNLSYWLSPNALYLLMLSFSTDKGVGAGWTVYPPLSSYPYHSGPSMDVLIVALHLAGVSSLVGAINFASTNKNMPALEMKGERAELYVLSISITAALLIISIPVLGGGITMILFDRNFNTTFFDPAGGGDPVLFQHLFWFFGHPEVYILILPAFGVMSKVIMHCSGKEAVFGLIGMVYAMIGIGGLGCMVWAHHMFTVGLNVDTRGYFSTATMVIAVPTGVKVFSWLATMAGSKFKMKPAAYWSTGFLFLFTVGGLTGVLLSSASMDVSLHDTYYVVAHFHYVLSMGAVFGVFCGLNHWLPNFVGVCFNKKWSKAHFMAMFFGVNTTFFPQHFLGLSGMPRRYMDYADIYAHWHWVSTYGSAVSFGSLMYFKFLLWESLVSQRGVVFSGGLWGEMDWAGTRDLYPGSKHVYSQLPFVWTNPYNTCITYAYKKSRNQ</sequence>
<feature type="transmembrane region" description="Helical" evidence="10">
    <location>
        <begin position="154"/>
        <end position="175"/>
    </location>
</feature>
<dbReference type="GO" id="GO:0020037">
    <property type="term" value="F:heme binding"/>
    <property type="evidence" value="ECO:0007669"/>
    <property type="project" value="InterPro"/>
</dbReference>
<dbReference type="SUPFAM" id="SSF81442">
    <property type="entry name" value="Cytochrome c oxidase subunit I-like"/>
    <property type="match status" value="1"/>
</dbReference>
<evidence type="ECO:0000256" key="9">
    <source>
        <dbReference type="RuleBase" id="RU000369"/>
    </source>
</evidence>
<dbReference type="EC" id="7.1.1.9" evidence="9"/>
<feature type="transmembrane region" description="Helical" evidence="10">
    <location>
        <begin position="229"/>
        <end position="257"/>
    </location>
</feature>
<evidence type="ECO:0000256" key="7">
    <source>
        <dbReference type="ARBA" id="ARBA00022989"/>
    </source>
</evidence>
<keyword evidence="7 10" id="KW-1133">Transmembrane helix</keyword>
<feature type="transmembrane region" description="Helical" evidence="10">
    <location>
        <begin position="277"/>
        <end position="300"/>
    </location>
</feature>
<dbReference type="PROSITE" id="PS00077">
    <property type="entry name" value="COX1_CUB"/>
    <property type="match status" value="1"/>
</dbReference>
<geneLocation type="mitochondrion" evidence="12"/>
<keyword evidence="9" id="KW-0813">Transport</keyword>
<evidence type="ECO:0000259" key="11">
    <source>
        <dbReference type="PROSITE" id="PS50855"/>
    </source>
</evidence>
<keyword evidence="9" id="KW-0479">Metal-binding</keyword>
<keyword evidence="9" id="KW-0679">Respiratory chain</keyword>
<accession>A0A076JS91</accession>
<dbReference type="InterPro" id="IPR036927">
    <property type="entry name" value="Cyt_c_oxase-like_su1_sf"/>
</dbReference>
<keyword evidence="9" id="KW-0249">Electron transport</keyword>
<reference evidence="12" key="1">
    <citation type="journal article" date="2014" name="Mol. Genet. Genomics">
        <title>Mitogenomics of recombinant mitochondrial genomes of Baltic Sea Mytilus mussels.</title>
        <authorList>
            <person name="Zbawicka M."/>
            <person name="Wenne R."/>
            <person name="Burzynski A."/>
        </authorList>
    </citation>
    <scope>NUCLEOTIDE SEQUENCE</scope>
    <source>
        <strain evidence="12">195mc10</strain>
    </source>
</reference>
<organism evidence="12">
    <name type="scientific">Mytilus trossulus</name>
    <name type="common">Blue mussel</name>
    <dbReference type="NCBI Taxonomy" id="6551"/>
    <lineage>
        <taxon>Eukaryota</taxon>
        <taxon>Metazoa</taxon>
        <taxon>Spiralia</taxon>
        <taxon>Lophotrochozoa</taxon>
        <taxon>Mollusca</taxon>
        <taxon>Bivalvia</taxon>
        <taxon>Autobranchia</taxon>
        <taxon>Pteriomorphia</taxon>
        <taxon>Mytilida</taxon>
        <taxon>Mytiloidea</taxon>
        <taxon>Mytilidae</taxon>
        <taxon>Mytilinae</taxon>
        <taxon>Mytilus</taxon>
    </lineage>
</organism>
<dbReference type="PANTHER" id="PTHR10422">
    <property type="entry name" value="CYTOCHROME C OXIDASE SUBUNIT 1"/>
    <property type="match status" value="1"/>
</dbReference>
<dbReference type="InterPro" id="IPR000883">
    <property type="entry name" value="Cyt_C_Oxase_1"/>
</dbReference>
<dbReference type="GO" id="GO:0046872">
    <property type="term" value="F:metal ion binding"/>
    <property type="evidence" value="ECO:0007669"/>
    <property type="project" value="UniProtKB-KW"/>
</dbReference>
<dbReference type="UniPathway" id="UPA00705"/>
<comment type="cofactor">
    <cofactor evidence="1">
        <name>heme</name>
        <dbReference type="ChEBI" id="CHEBI:30413"/>
    </cofactor>
</comment>
<dbReference type="EMBL" id="KM192129">
    <property type="protein sequence ID" value="AII78594.1"/>
    <property type="molecule type" value="Genomic_DNA"/>
</dbReference>
<evidence type="ECO:0000256" key="4">
    <source>
        <dbReference type="ARBA" id="ARBA00009578"/>
    </source>
</evidence>
<feature type="transmembrane region" description="Helical" evidence="10">
    <location>
        <begin position="383"/>
        <end position="404"/>
    </location>
</feature>
<feature type="transmembrane region" description="Helical" evidence="10">
    <location>
        <begin position="63"/>
        <end position="82"/>
    </location>
</feature>
<proteinExistence type="inferred from homology"/>
<dbReference type="GO" id="GO:0015990">
    <property type="term" value="P:electron transport coupled proton transport"/>
    <property type="evidence" value="ECO:0007669"/>
    <property type="project" value="TreeGrafter"/>
</dbReference>
<keyword evidence="9" id="KW-0349">Heme</keyword>
<evidence type="ECO:0000256" key="6">
    <source>
        <dbReference type="ARBA" id="ARBA00022692"/>
    </source>
</evidence>
<feature type="transmembrane region" description="Helical" evidence="10">
    <location>
        <begin position="312"/>
        <end position="337"/>
    </location>
</feature>
<evidence type="ECO:0000256" key="1">
    <source>
        <dbReference type="ARBA" id="ARBA00001971"/>
    </source>
</evidence>
<keyword evidence="8 9" id="KW-0472">Membrane</keyword>
<evidence type="ECO:0000313" key="12">
    <source>
        <dbReference type="EMBL" id="AII78594.1"/>
    </source>
</evidence>
<comment type="pathway">
    <text evidence="3 9">Energy metabolism; oxidative phosphorylation.</text>
</comment>
<keyword evidence="9 12" id="KW-0496">Mitochondrion</keyword>
<dbReference type="PRINTS" id="PR01165">
    <property type="entry name" value="CYCOXIDASEI"/>
</dbReference>
<keyword evidence="9" id="KW-0408">Iron</keyword>
<dbReference type="PANTHER" id="PTHR10422:SF18">
    <property type="entry name" value="CYTOCHROME C OXIDASE SUBUNIT 1"/>
    <property type="match status" value="1"/>
</dbReference>
<feature type="transmembrane region" description="Helical" evidence="10">
    <location>
        <begin position="497"/>
        <end position="518"/>
    </location>
</feature>
<feature type="transmembrane region" description="Helical" evidence="10">
    <location>
        <begin position="349"/>
        <end position="371"/>
    </location>
</feature>
<comment type="catalytic activity">
    <reaction evidence="9">
        <text>4 Fe(II)-[cytochrome c] + O2 + 8 H(+)(in) = 4 Fe(III)-[cytochrome c] + 2 H2O + 4 H(+)(out)</text>
        <dbReference type="Rhea" id="RHEA:11436"/>
        <dbReference type="Rhea" id="RHEA-COMP:10350"/>
        <dbReference type="Rhea" id="RHEA-COMP:14399"/>
        <dbReference type="ChEBI" id="CHEBI:15377"/>
        <dbReference type="ChEBI" id="CHEBI:15378"/>
        <dbReference type="ChEBI" id="CHEBI:15379"/>
        <dbReference type="ChEBI" id="CHEBI:29033"/>
        <dbReference type="ChEBI" id="CHEBI:29034"/>
        <dbReference type="EC" id="7.1.1.9"/>
    </reaction>
</comment>
<comment type="similarity">
    <text evidence="4 9">Belongs to the heme-copper respiratory oxidase family.</text>
</comment>
<dbReference type="GO" id="GO:0005743">
    <property type="term" value="C:mitochondrial inner membrane"/>
    <property type="evidence" value="ECO:0007669"/>
    <property type="project" value="UniProtKB-SubCell"/>
</dbReference>
<dbReference type="GO" id="GO:0045277">
    <property type="term" value="C:respiratory chain complex IV"/>
    <property type="evidence" value="ECO:0007669"/>
    <property type="project" value="InterPro"/>
</dbReference>
<comment type="subcellular location">
    <subcellularLocation>
        <location evidence="2">Membrane</location>
        <topology evidence="2">Multi-pass membrane protein</topology>
    </subcellularLocation>
    <subcellularLocation>
        <location evidence="9">Mitochondrion inner membrane</location>
        <topology evidence="9">Multi-pass membrane protein</topology>
    </subcellularLocation>
</comment>
<dbReference type="AlphaFoldDB" id="A0A076JS91"/>
<dbReference type="Gene3D" id="1.20.210.10">
    <property type="entry name" value="Cytochrome c oxidase-like, subunit I domain"/>
    <property type="match status" value="1"/>
</dbReference>
<keyword evidence="9" id="KW-0186">Copper</keyword>
<evidence type="ECO:0000256" key="8">
    <source>
        <dbReference type="ARBA" id="ARBA00023136"/>
    </source>
</evidence>
<evidence type="ECO:0000256" key="10">
    <source>
        <dbReference type="SAM" id="Phobius"/>
    </source>
</evidence>
<evidence type="ECO:0000256" key="2">
    <source>
        <dbReference type="ARBA" id="ARBA00004141"/>
    </source>
</evidence>
<dbReference type="CDD" id="cd01663">
    <property type="entry name" value="Cyt_c_Oxidase_I"/>
    <property type="match status" value="1"/>
</dbReference>
<feature type="transmembrane region" description="Helical" evidence="10">
    <location>
        <begin position="102"/>
        <end position="133"/>
    </location>
</feature>
<protein>
    <recommendedName>
        <fullName evidence="5 9">Cytochrome c oxidase subunit 1</fullName>
        <ecNumber evidence="9">7.1.1.9</ecNumber>
    </recommendedName>
</protein>